<dbReference type="AlphaFoldDB" id="A0A5J5EXM3"/>
<dbReference type="InParanoid" id="A0A5J5EXM3"/>
<dbReference type="EMBL" id="VXIS01000094">
    <property type="protein sequence ID" value="KAA8905894.1"/>
    <property type="molecule type" value="Genomic_DNA"/>
</dbReference>
<accession>A0A5J5EXM3</accession>
<dbReference type="CDD" id="cd09917">
    <property type="entry name" value="F-box_SF"/>
    <property type="match status" value="1"/>
</dbReference>
<organism evidence="2 3">
    <name type="scientific">Sphaerosporella brunnea</name>
    <dbReference type="NCBI Taxonomy" id="1250544"/>
    <lineage>
        <taxon>Eukaryota</taxon>
        <taxon>Fungi</taxon>
        <taxon>Dikarya</taxon>
        <taxon>Ascomycota</taxon>
        <taxon>Pezizomycotina</taxon>
        <taxon>Pezizomycetes</taxon>
        <taxon>Pezizales</taxon>
        <taxon>Pyronemataceae</taxon>
        <taxon>Sphaerosporella</taxon>
    </lineage>
</organism>
<dbReference type="Pfam" id="PF12937">
    <property type="entry name" value="F-box-like"/>
    <property type="match status" value="1"/>
</dbReference>
<reference evidence="2 3" key="1">
    <citation type="submission" date="2019-09" db="EMBL/GenBank/DDBJ databases">
        <title>Draft genome of the ectomycorrhizal ascomycete Sphaerosporella brunnea.</title>
        <authorList>
            <consortium name="DOE Joint Genome Institute"/>
            <person name="Benucci G.M."/>
            <person name="Marozzi G."/>
            <person name="Antonielli L."/>
            <person name="Sanchez S."/>
            <person name="Marco P."/>
            <person name="Wang X."/>
            <person name="Falini L.B."/>
            <person name="Barry K."/>
            <person name="Haridas S."/>
            <person name="Lipzen A."/>
            <person name="Labutti K."/>
            <person name="Grigoriev I.V."/>
            <person name="Murat C."/>
            <person name="Martin F."/>
            <person name="Albertini E."/>
            <person name="Donnini D."/>
            <person name="Bonito G."/>
        </authorList>
    </citation>
    <scope>NUCLEOTIDE SEQUENCE [LARGE SCALE GENOMIC DNA]</scope>
    <source>
        <strain evidence="2 3">Sb_GMNB300</strain>
    </source>
</reference>
<dbReference type="PROSITE" id="PS50181">
    <property type="entry name" value="FBOX"/>
    <property type="match status" value="1"/>
</dbReference>
<evidence type="ECO:0000259" key="1">
    <source>
        <dbReference type="PROSITE" id="PS50181"/>
    </source>
</evidence>
<feature type="domain" description="F-box" evidence="1">
    <location>
        <begin position="2"/>
        <end position="47"/>
    </location>
</feature>
<dbReference type="InterPro" id="IPR036047">
    <property type="entry name" value="F-box-like_dom_sf"/>
</dbReference>
<proteinExistence type="predicted"/>
<name>A0A5J5EXM3_9PEZI</name>
<evidence type="ECO:0000313" key="2">
    <source>
        <dbReference type="EMBL" id="KAA8905894.1"/>
    </source>
</evidence>
<feature type="non-terminal residue" evidence="2">
    <location>
        <position position="104"/>
    </location>
</feature>
<protein>
    <recommendedName>
        <fullName evidence="1">F-box domain-containing protein</fullName>
    </recommendedName>
</protein>
<comment type="caution">
    <text evidence="2">The sequence shown here is derived from an EMBL/GenBank/DDBJ whole genome shotgun (WGS) entry which is preliminary data.</text>
</comment>
<gene>
    <name evidence="2" type="ORF">FN846DRAFT_907251</name>
</gene>
<evidence type="ECO:0000313" key="3">
    <source>
        <dbReference type="Proteomes" id="UP000326924"/>
    </source>
</evidence>
<dbReference type="Proteomes" id="UP000326924">
    <property type="component" value="Unassembled WGS sequence"/>
</dbReference>
<sequence length="104" mass="11996">MPSILVILPAELLVEIGLNLTSPDIYHLMQTCRSMHNMFDSLLYTTAVCDRHRLQLVLTRNHCAVRRLLATGALDVDFPFRRECDHGLAEYTRMVYVAMELMDE</sequence>
<dbReference type="SUPFAM" id="SSF81383">
    <property type="entry name" value="F-box domain"/>
    <property type="match status" value="1"/>
</dbReference>
<dbReference type="InterPro" id="IPR001810">
    <property type="entry name" value="F-box_dom"/>
</dbReference>
<keyword evidence="3" id="KW-1185">Reference proteome</keyword>